<evidence type="ECO:0000256" key="9">
    <source>
        <dbReference type="ARBA" id="ARBA00035640"/>
    </source>
</evidence>
<dbReference type="InterPro" id="IPR032391">
    <property type="entry name" value="IpaB/BipB/SctE_N"/>
</dbReference>
<evidence type="ECO:0000259" key="13">
    <source>
        <dbReference type="Pfam" id="PF16535"/>
    </source>
</evidence>
<dbReference type="RefSeq" id="WP_119369396.1">
    <property type="nucleotide sequence ID" value="NZ_QWLL01000017.1"/>
</dbReference>
<keyword evidence="4 11" id="KW-0812">Transmembrane</keyword>
<reference evidence="14 15" key="1">
    <citation type="submission" date="2018-08" db="EMBL/GenBank/DDBJ databases">
        <title>Draft genome sequence of the cyanotroph, Pseudomonas monteilii BCN3.</title>
        <authorList>
            <person name="Jones L.B."/>
            <person name="Kunz D.A."/>
        </authorList>
    </citation>
    <scope>NUCLEOTIDE SEQUENCE [LARGE SCALE GENOMIC DNA]</scope>
    <source>
        <strain evidence="14 15">BCN3</strain>
    </source>
</reference>
<dbReference type="EMBL" id="QWLL01000017">
    <property type="protein sequence ID" value="RII78280.1"/>
    <property type="molecule type" value="Genomic_DNA"/>
</dbReference>
<organism evidence="14 15">
    <name type="scientific">Pseudomonas monteilii</name>
    <dbReference type="NCBI Taxonomy" id="76759"/>
    <lineage>
        <taxon>Bacteria</taxon>
        <taxon>Pseudomonadati</taxon>
        <taxon>Pseudomonadota</taxon>
        <taxon>Gammaproteobacteria</taxon>
        <taxon>Pseudomonadales</taxon>
        <taxon>Pseudomonadaceae</taxon>
        <taxon>Pseudomonas</taxon>
    </lineage>
</organism>
<feature type="domain" description="Translocator protein BipB-like C-terminal" evidence="12">
    <location>
        <begin position="260"/>
        <end position="576"/>
    </location>
</feature>
<dbReference type="Pfam" id="PF04888">
    <property type="entry name" value="SseC"/>
    <property type="match status" value="1"/>
</dbReference>
<gene>
    <name evidence="14" type="ORF">D0894_08585</name>
</gene>
<feature type="transmembrane region" description="Helical" evidence="11">
    <location>
        <begin position="321"/>
        <end position="354"/>
    </location>
</feature>
<proteinExistence type="inferred from homology"/>
<comment type="subcellular location">
    <subcellularLocation>
        <location evidence="1">Host membrane</location>
        <topology evidence="1">Multi-pass membrane protein</topology>
    </subcellularLocation>
    <subcellularLocation>
        <location evidence="2">Secreted</location>
    </subcellularLocation>
</comment>
<keyword evidence="7" id="KW-0843">Virulence</keyword>
<keyword evidence="10" id="KW-0175">Coiled coil</keyword>
<keyword evidence="6 11" id="KW-1133">Transmembrane helix</keyword>
<dbReference type="Pfam" id="PF16535">
    <property type="entry name" value="T3SSipB"/>
    <property type="match status" value="1"/>
</dbReference>
<dbReference type="AlphaFoldDB" id="A0A399M915"/>
<dbReference type="Proteomes" id="UP000265875">
    <property type="component" value="Unassembled WGS sequence"/>
</dbReference>
<dbReference type="GO" id="GO:0005576">
    <property type="term" value="C:extracellular region"/>
    <property type="evidence" value="ECO:0007669"/>
    <property type="project" value="UniProtKB-SubCell"/>
</dbReference>
<evidence type="ECO:0000256" key="2">
    <source>
        <dbReference type="ARBA" id="ARBA00004613"/>
    </source>
</evidence>
<comment type="similarity">
    <text evidence="9">Belongs to the SctE/SipB/YopB family.</text>
</comment>
<dbReference type="InterPro" id="IPR006972">
    <property type="entry name" value="BipB-like_C"/>
</dbReference>
<feature type="coiled-coil region" evidence="10">
    <location>
        <begin position="146"/>
        <end position="211"/>
    </location>
</feature>
<evidence type="ECO:0000256" key="11">
    <source>
        <dbReference type="SAM" id="Phobius"/>
    </source>
</evidence>
<dbReference type="Gene3D" id="1.20.120.330">
    <property type="entry name" value="Nucleotidyltransferases domain 2"/>
    <property type="match status" value="2"/>
</dbReference>
<keyword evidence="8 11" id="KW-0472">Membrane</keyword>
<evidence type="ECO:0000256" key="4">
    <source>
        <dbReference type="ARBA" id="ARBA00022692"/>
    </source>
</evidence>
<accession>A0A399M915</accession>
<evidence type="ECO:0000256" key="1">
    <source>
        <dbReference type="ARBA" id="ARBA00004301"/>
    </source>
</evidence>
<evidence type="ECO:0000256" key="8">
    <source>
        <dbReference type="ARBA" id="ARBA00023136"/>
    </source>
</evidence>
<evidence type="ECO:0000256" key="6">
    <source>
        <dbReference type="ARBA" id="ARBA00022989"/>
    </source>
</evidence>
<feature type="transmembrane region" description="Helical" evidence="11">
    <location>
        <begin position="406"/>
        <end position="430"/>
    </location>
</feature>
<evidence type="ECO:0000313" key="14">
    <source>
        <dbReference type="EMBL" id="RII78280.1"/>
    </source>
</evidence>
<evidence type="ECO:0000256" key="7">
    <source>
        <dbReference type="ARBA" id="ARBA00023026"/>
    </source>
</evidence>
<keyword evidence="5" id="KW-1043">Host membrane</keyword>
<protein>
    <submittedName>
        <fullName evidence="14">Uncharacterized protein</fullName>
    </submittedName>
</protein>
<evidence type="ECO:0000256" key="10">
    <source>
        <dbReference type="SAM" id="Coils"/>
    </source>
</evidence>
<dbReference type="PRINTS" id="PR01375">
    <property type="entry name" value="BACINVASINB"/>
</dbReference>
<keyword evidence="3" id="KW-0964">Secreted</keyword>
<feature type="domain" description="IpaB/BipB/SctE N-terminal" evidence="13">
    <location>
        <begin position="87"/>
        <end position="231"/>
    </location>
</feature>
<dbReference type="InterPro" id="IPR003895">
    <property type="entry name" value="T3SS_SctE/BipB"/>
</dbReference>
<evidence type="ECO:0000259" key="12">
    <source>
        <dbReference type="Pfam" id="PF04888"/>
    </source>
</evidence>
<evidence type="ECO:0000313" key="15">
    <source>
        <dbReference type="Proteomes" id="UP000265875"/>
    </source>
</evidence>
<evidence type="ECO:0000256" key="3">
    <source>
        <dbReference type="ARBA" id="ARBA00022525"/>
    </source>
</evidence>
<sequence>MDIRALYSRVSPETLARQAGRERYAEAASKAANTKAWQRAADTALANLQGVSYAAQSQGGNAAALGRPLLASPLPSAEREKKGSEDRFTLLMASLINLLGDVSLESLKSRMEILRSAAKASAEGNQALSDDYLSALAELDAAVASASVSEEELAAAKAKVDSAQRALADAEAALGKTEPGTPEHAKALAARDLAQGNLTAAQQQLSKAELKYLAAVKVAGEAGKKAEALASSVENAGLGDKPVLDGIKSQLNAAATMVLLMTRFAALMGESAENKIEAEQELFRSMQAARQEFMEKKSEEYLEQVRKAEAAAKTAGCIGKILGAVLTVVSVVGAAFTGGASLVLAAVGVGLMAADMVVKELTGVSFMEKAMKPLMDNILGPMIQGIGKGIADLLKKAGVDAASADMAGMIMGAIIGAVAMVAVLVVVAVVGKSAAGRVASAMGNMFGKLANKMAPQMLKQAARAVSNGFSSVMTKARTSIGLKSDAISLEMYASRLAASVAVVEAGGVAAQSALETKSGIHQRNAAQHLADFEFAKVISEELKNYLNDMVQLFDQSMKAKDNAIKQAFSIQDSINSSSLSMARNI</sequence>
<dbReference type="GO" id="GO:0033644">
    <property type="term" value="C:host cell membrane"/>
    <property type="evidence" value="ECO:0007669"/>
    <property type="project" value="UniProtKB-SubCell"/>
</dbReference>
<evidence type="ECO:0000256" key="5">
    <source>
        <dbReference type="ARBA" id="ARBA00022870"/>
    </source>
</evidence>
<dbReference type="GO" id="GO:0016020">
    <property type="term" value="C:membrane"/>
    <property type="evidence" value="ECO:0007669"/>
    <property type="project" value="InterPro"/>
</dbReference>
<comment type="caution">
    <text evidence="14">The sequence shown here is derived from an EMBL/GenBank/DDBJ whole genome shotgun (WGS) entry which is preliminary data.</text>
</comment>
<name>A0A399M915_9PSED</name>